<feature type="compositionally biased region" description="Basic residues" evidence="1">
    <location>
        <begin position="1"/>
        <end position="10"/>
    </location>
</feature>
<reference evidence="2" key="1">
    <citation type="submission" date="2022-12" db="EMBL/GenBank/DDBJ databases">
        <title>Chromosome-level genome assembly of the bean flower thrips Megalurothrips usitatus.</title>
        <authorList>
            <person name="Ma L."/>
            <person name="Liu Q."/>
            <person name="Li H."/>
            <person name="Cai W."/>
        </authorList>
    </citation>
    <scope>NUCLEOTIDE SEQUENCE</scope>
    <source>
        <strain evidence="2">Cailab_2022a</strain>
    </source>
</reference>
<accession>A0AAV7X5F4</accession>
<feature type="region of interest" description="Disordered" evidence="1">
    <location>
        <begin position="341"/>
        <end position="478"/>
    </location>
</feature>
<feature type="region of interest" description="Disordered" evidence="1">
    <location>
        <begin position="575"/>
        <end position="619"/>
    </location>
</feature>
<feature type="compositionally biased region" description="Basic and acidic residues" evidence="1">
    <location>
        <begin position="691"/>
        <end position="741"/>
    </location>
</feature>
<sequence length="832" mass="89916">MARNRRRRNRNGANSLTGPDFQKARQDSHPYEAISSRPLNLVKTSVNNPPPSGEPLMALDMTLSQLTSKPSRGGPAHQYMTHHQTAGGGLNQANWVSTSFPPPSSLSGMPCNVIDRRMTEHISELSRGAPAHQHMAHHHPAGGSLSQANCASTNSHPPSSLSGMACNVVHMRMTEYISKPSWRGPSHQQMAHHNSDGAGLNQANCASTSSHPPSSLSGMTRNVVDMRMTEHISEPSRGGPAHQHMAHHYSSGGGLNQGNWASNSFHPPSSLSGTCNVVDMRMTEQISEPSRGGPAYQQMAHHHSAGVGLNQANWVSNSFHPPSPLSGTCNVVDMRITEHISEPSRGGPANQQMAQHHSAGGGLNQANWASTSSHPPSSLSGIEPSRGGPANQQMAQHHSAGGGLNQANWASTSSHPPSSLSGMTRNVVDMRMTEHVSEPSRGGPANQQMAQHHSAGGGLNQANWASTSSHPPSSLSGMTRNVVDMRMTEHVSEPARGGPPHQQMTHHLSAGGGLNQANWASTSSPASLPKSGNPYVIEMKMSEHRSETSDDCVPHSATIEDIADVFGASLNSLSSDREKAAASPNSSEASDSEAHSGLGSDGSEEEDDPVTMVEGSSGNCGAVYLPECSKETDVRDAVLKSDKNEQSKKSKEKEKKKSALTARTLRDLRKKAVEYFEKKDEEAEEEEDEGREEKKNEEKKNLREKKDPKGKGKKSEREKNMKEDKTNEREIEKRNEREREKKGTRKSARKCVKNVGKPAPSRCVVKDGAGLEEVQDAISRTLINAYLQCSSEAYLDEEAQELEERGLLPNGYTPMPPLILEEGEKLLDMWGD</sequence>
<comment type="caution">
    <text evidence="2">The sequence shown here is derived from an EMBL/GenBank/DDBJ whole genome shotgun (WGS) entry which is preliminary data.</text>
</comment>
<feature type="region of interest" description="Disordered" evidence="1">
    <location>
        <begin position="490"/>
        <end position="533"/>
    </location>
</feature>
<feature type="compositionally biased region" description="Low complexity" evidence="1">
    <location>
        <begin position="466"/>
        <end position="476"/>
    </location>
</feature>
<name>A0AAV7X5F4_9NEOP</name>
<feature type="compositionally biased region" description="Basic and acidic residues" evidence="1">
    <location>
        <begin position="631"/>
        <end position="657"/>
    </location>
</feature>
<dbReference type="EMBL" id="JAPTSV010000013">
    <property type="protein sequence ID" value="KAJ1521124.1"/>
    <property type="molecule type" value="Genomic_DNA"/>
</dbReference>
<organism evidence="2 3">
    <name type="scientific">Megalurothrips usitatus</name>
    <name type="common">bean blossom thrips</name>
    <dbReference type="NCBI Taxonomy" id="439358"/>
    <lineage>
        <taxon>Eukaryota</taxon>
        <taxon>Metazoa</taxon>
        <taxon>Ecdysozoa</taxon>
        <taxon>Arthropoda</taxon>
        <taxon>Hexapoda</taxon>
        <taxon>Insecta</taxon>
        <taxon>Pterygota</taxon>
        <taxon>Neoptera</taxon>
        <taxon>Paraneoptera</taxon>
        <taxon>Thysanoptera</taxon>
        <taxon>Terebrantia</taxon>
        <taxon>Thripoidea</taxon>
        <taxon>Thripidae</taxon>
        <taxon>Megalurothrips</taxon>
    </lineage>
</organism>
<feature type="region of interest" description="Disordered" evidence="1">
    <location>
        <begin position="232"/>
        <end position="254"/>
    </location>
</feature>
<feature type="region of interest" description="Disordered" evidence="1">
    <location>
        <begin position="179"/>
        <end position="219"/>
    </location>
</feature>
<feature type="region of interest" description="Disordered" evidence="1">
    <location>
        <begin position="1"/>
        <end position="33"/>
    </location>
</feature>
<feature type="compositionally biased region" description="Polar residues" evidence="1">
    <location>
        <begin position="144"/>
        <end position="159"/>
    </location>
</feature>
<gene>
    <name evidence="2" type="ORF">ONE63_002825</name>
</gene>
<feature type="region of interest" description="Disordered" evidence="1">
    <location>
        <begin position="127"/>
        <end position="159"/>
    </location>
</feature>
<proteinExistence type="predicted"/>
<feature type="compositionally biased region" description="Low complexity" evidence="1">
    <location>
        <begin position="411"/>
        <end position="421"/>
    </location>
</feature>
<feature type="compositionally biased region" description="Polar residues" evidence="1">
    <location>
        <begin position="515"/>
        <end position="526"/>
    </location>
</feature>
<evidence type="ECO:0000313" key="3">
    <source>
        <dbReference type="Proteomes" id="UP001075354"/>
    </source>
</evidence>
<dbReference type="Proteomes" id="UP001075354">
    <property type="component" value="Chromosome 13"/>
</dbReference>
<feature type="compositionally biased region" description="Basic and acidic residues" evidence="1">
    <location>
        <begin position="664"/>
        <end position="681"/>
    </location>
</feature>
<feature type="compositionally biased region" description="Low complexity" evidence="1">
    <location>
        <begin position="207"/>
        <end position="217"/>
    </location>
</feature>
<evidence type="ECO:0000256" key="1">
    <source>
        <dbReference type="SAM" id="MobiDB-lite"/>
    </source>
</evidence>
<protein>
    <submittedName>
        <fullName evidence="2">Uncharacterized protein</fullName>
    </submittedName>
</protein>
<feature type="compositionally biased region" description="Basic residues" evidence="1">
    <location>
        <begin position="742"/>
        <end position="752"/>
    </location>
</feature>
<evidence type="ECO:0000313" key="2">
    <source>
        <dbReference type="EMBL" id="KAJ1521124.1"/>
    </source>
</evidence>
<feature type="region of interest" description="Disordered" evidence="1">
    <location>
        <begin position="631"/>
        <end position="763"/>
    </location>
</feature>
<feature type="compositionally biased region" description="Low complexity" evidence="1">
    <location>
        <begin position="370"/>
        <end position="380"/>
    </location>
</feature>
<keyword evidence="3" id="KW-1185">Reference proteome</keyword>
<dbReference type="AlphaFoldDB" id="A0AAV7X5F4"/>